<evidence type="ECO:0000256" key="1">
    <source>
        <dbReference type="ARBA" id="ARBA00022801"/>
    </source>
</evidence>
<proteinExistence type="predicted"/>
<evidence type="ECO:0000256" key="2">
    <source>
        <dbReference type="PIRSR" id="PIRSR605754-1"/>
    </source>
</evidence>
<dbReference type="InterPro" id="IPR005754">
    <property type="entry name" value="Sortase"/>
</dbReference>
<dbReference type="RefSeq" id="WP_117468284.1">
    <property type="nucleotide sequence ID" value="NZ_CACRSY010000009.1"/>
</dbReference>
<dbReference type="InterPro" id="IPR023365">
    <property type="entry name" value="Sortase_dom-sf"/>
</dbReference>
<keyword evidence="1" id="KW-0378">Hydrolase</keyword>
<dbReference type="EMBL" id="CACRSY010000009">
    <property type="protein sequence ID" value="VYS98887.1"/>
    <property type="molecule type" value="Genomic_DNA"/>
</dbReference>
<protein>
    <submittedName>
        <fullName evidence="4">Sortase family protein</fullName>
    </submittedName>
</protein>
<dbReference type="InterPro" id="IPR009835">
    <property type="entry name" value="SrtB"/>
</dbReference>
<sequence length="263" mass="30107">MSKKNKKKRTAGDVIRTIIMFAALAVFLFSAAQLAKIFLEYKKGTDEYNRVREYVTTTEPEEETQEPLEGEEMPKPTPPQVDWANLKAINEDIIGWIQIEGTEISYPIVKGIDNSYYLKHTFEKNSNAAGAIFIDYTNRSDFQDCNTLIYGHNMKNGSMFGLLRKYFKDKDSVPGRYIWICTPDKNYRYEIFSSHVVDAAGETYTLFPEANEQFASYLDSMKQQSLVDFGTEVTKEDKVITLSTCTGNDATRFVVQAKREGEY</sequence>
<feature type="region of interest" description="Disordered" evidence="3">
    <location>
        <begin position="55"/>
        <end position="77"/>
    </location>
</feature>
<gene>
    <name evidence="4" type="ORF">BHLFYP23_02359</name>
</gene>
<feature type="active site" description="Acyl-thioester intermediate" evidence="2">
    <location>
        <position position="245"/>
    </location>
</feature>
<evidence type="ECO:0000256" key="3">
    <source>
        <dbReference type="SAM" id="MobiDB-lite"/>
    </source>
</evidence>
<name>A0A6N2SZA4_BLAHA</name>
<evidence type="ECO:0000313" key="4">
    <source>
        <dbReference type="EMBL" id="VYS98887.1"/>
    </source>
</evidence>
<feature type="compositionally biased region" description="Acidic residues" evidence="3">
    <location>
        <begin position="59"/>
        <end position="71"/>
    </location>
</feature>
<dbReference type="AlphaFoldDB" id="A0A6N2SZA4"/>
<dbReference type="Pfam" id="PF04203">
    <property type="entry name" value="Sortase"/>
    <property type="match status" value="1"/>
</dbReference>
<organism evidence="4">
    <name type="scientific">Blautia hansenii</name>
    <name type="common">Ruminococcus hansenii</name>
    <dbReference type="NCBI Taxonomy" id="1322"/>
    <lineage>
        <taxon>Bacteria</taxon>
        <taxon>Bacillati</taxon>
        <taxon>Bacillota</taxon>
        <taxon>Clostridia</taxon>
        <taxon>Lachnospirales</taxon>
        <taxon>Lachnospiraceae</taxon>
        <taxon>Blautia</taxon>
    </lineage>
</organism>
<reference evidence="4" key="1">
    <citation type="submission" date="2019-11" db="EMBL/GenBank/DDBJ databases">
        <authorList>
            <person name="Feng L."/>
        </authorList>
    </citation>
    <scope>NUCLEOTIDE SEQUENCE</scope>
    <source>
        <strain evidence="4">BhanseniiLFYP23</strain>
    </source>
</reference>
<dbReference type="NCBIfam" id="TIGR03064">
    <property type="entry name" value="sortase_srtB"/>
    <property type="match status" value="1"/>
</dbReference>
<dbReference type="Gene3D" id="2.40.260.10">
    <property type="entry name" value="Sortase"/>
    <property type="match status" value="1"/>
</dbReference>
<dbReference type="CDD" id="cd05826">
    <property type="entry name" value="Sortase_B"/>
    <property type="match status" value="1"/>
</dbReference>
<dbReference type="SUPFAM" id="SSF63817">
    <property type="entry name" value="Sortase"/>
    <property type="match status" value="1"/>
</dbReference>
<feature type="active site" description="Proton donor/acceptor" evidence="2">
    <location>
        <position position="152"/>
    </location>
</feature>
<accession>A0A6N2SZA4</accession>
<dbReference type="GO" id="GO:0016787">
    <property type="term" value="F:hydrolase activity"/>
    <property type="evidence" value="ECO:0007669"/>
    <property type="project" value="UniProtKB-KW"/>
</dbReference>